<feature type="compositionally biased region" description="Polar residues" evidence="1">
    <location>
        <begin position="182"/>
        <end position="203"/>
    </location>
</feature>
<comment type="caution">
    <text evidence="3">The sequence shown here is derived from an EMBL/GenBank/DDBJ whole genome shotgun (WGS) entry which is preliminary data.</text>
</comment>
<feature type="chain" id="PRO_5042580223" description="YXWGXW repeat-containing protein" evidence="2">
    <location>
        <begin position="25"/>
        <end position="275"/>
    </location>
</feature>
<feature type="region of interest" description="Disordered" evidence="1">
    <location>
        <begin position="166"/>
        <end position="214"/>
    </location>
</feature>
<evidence type="ECO:0000313" key="3">
    <source>
        <dbReference type="EMBL" id="OPB80645.1"/>
    </source>
</evidence>
<dbReference type="Proteomes" id="UP000190816">
    <property type="component" value="Unassembled WGS sequence"/>
</dbReference>
<feature type="compositionally biased region" description="Gly residues" evidence="1">
    <location>
        <begin position="266"/>
        <end position="275"/>
    </location>
</feature>
<sequence>MKAKRLAYILSIVSLLTLGTQAKAQLSVSINIAPPPIPTYAQPMPPADGYIWIPGYWAYDQYSGYYWVPGYWTMPPSIGMLWTPGYWGFNNGLYAWHRGYWGPRVGFYGGINYGFGYFGTGFSGGMWRGNTYVYNTAVTRVNTNIIHNTYIDNHYVNNSNRISYNGRGGVNMTPNHDDRQYMKQQRGSSAPTDDQRNHNQAARNNPDMRFERNNGTLSQDMLNRHNDQMKDFRNQQQNHNMQMPRGDRNNFREPRMAGMHQPHMQRGGGEGGRRR</sequence>
<proteinExistence type="predicted"/>
<dbReference type="Pfam" id="PF12779">
    <property type="entry name" value="WXXGXW"/>
    <property type="match status" value="2"/>
</dbReference>
<dbReference type="KEGG" id="ego:BBD34_18220"/>
<dbReference type="RefSeq" id="WP_078405133.1">
    <property type="nucleotide sequence ID" value="NZ_CP016377.1"/>
</dbReference>
<keyword evidence="2" id="KW-0732">Signal</keyword>
<dbReference type="InterPro" id="IPR024447">
    <property type="entry name" value="YXWGXW_rpt"/>
</dbReference>
<accession>A0AAJ3NGD1</accession>
<protein>
    <recommendedName>
        <fullName evidence="5">YXWGXW repeat-containing protein</fullName>
    </recommendedName>
</protein>
<feature type="region of interest" description="Disordered" evidence="1">
    <location>
        <begin position="235"/>
        <end position="275"/>
    </location>
</feature>
<feature type="signal peptide" evidence="2">
    <location>
        <begin position="1"/>
        <end position="24"/>
    </location>
</feature>
<evidence type="ECO:0000256" key="1">
    <source>
        <dbReference type="SAM" id="MobiDB-lite"/>
    </source>
</evidence>
<feature type="compositionally biased region" description="Basic and acidic residues" evidence="1">
    <location>
        <begin position="245"/>
        <end position="255"/>
    </location>
</feature>
<evidence type="ECO:0000256" key="2">
    <source>
        <dbReference type="SAM" id="SignalP"/>
    </source>
</evidence>
<evidence type="ECO:0000313" key="4">
    <source>
        <dbReference type="Proteomes" id="UP000190816"/>
    </source>
</evidence>
<evidence type="ECO:0008006" key="5">
    <source>
        <dbReference type="Google" id="ProtNLM"/>
    </source>
</evidence>
<dbReference type="AlphaFoldDB" id="A0AAJ3NGD1"/>
<gene>
    <name evidence="3" type="ORF">BAY32_16700</name>
</gene>
<name>A0AAJ3NGD1_9FLAO</name>
<dbReference type="EMBL" id="MAIC01000003">
    <property type="protein sequence ID" value="OPB80645.1"/>
    <property type="molecule type" value="Genomic_DNA"/>
</dbReference>
<organism evidence="3 4">
    <name type="scientific">Elizabethkingia ursingii</name>
    <dbReference type="NCBI Taxonomy" id="1756150"/>
    <lineage>
        <taxon>Bacteria</taxon>
        <taxon>Pseudomonadati</taxon>
        <taxon>Bacteroidota</taxon>
        <taxon>Flavobacteriia</taxon>
        <taxon>Flavobacteriales</taxon>
        <taxon>Weeksellaceae</taxon>
        <taxon>Elizabethkingia</taxon>
    </lineage>
</organism>
<reference evidence="3 4" key="1">
    <citation type="submission" date="2016-06" db="EMBL/GenBank/DDBJ databases">
        <authorList>
            <person name="Nicholson A.C."/>
        </authorList>
    </citation>
    <scope>NUCLEOTIDE SEQUENCE [LARGE SCALE GENOMIC DNA]</scope>
    <source>
        <strain evidence="3 4">G4123</strain>
    </source>
</reference>